<feature type="transmembrane region" description="Helical" evidence="9">
    <location>
        <begin position="884"/>
        <end position="903"/>
    </location>
</feature>
<evidence type="ECO:0000256" key="3">
    <source>
        <dbReference type="ARBA" id="ARBA00022448"/>
    </source>
</evidence>
<dbReference type="SUPFAM" id="SSF82693">
    <property type="entry name" value="Multidrug efflux transporter AcrB pore domain, PN1, PN2, PC1 and PC2 subdomains"/>
    <property type="match status" value="4"/>
</dbReference>
<dbReference type="GO" id="GO:0009636">
    <property type="term" value="P:response to toxic substance"/>
    <property type="evidence" value="ECO:0007669"/>
    <property type="project" value="UniProtKB-ARBA"/>
</dbReference>
<keyword evidence="4" id="KW-1003">Cell membrane</keyword>
<feature type="transmembrane region" description="Helical" evidence="9">
    <location>
        <begin position="344"/>
        <end position="363"/>
    </location>
</feature>
<reference evidence="11 12" key="1">
    <citation type="submission" date="2020-08" db="EMBL/GenBank/DDBJ databases">
        <title>Aquariorum lacteus gen. nov., sp. nov., a new member of the family Comamonadaceae, isolated from freshwater aquarium.</title>
        <authorList>
            <person name="Chun S.-J."/>
        </authorList>
    </citation>
    <scope>NUCLEOTIDE SEQUENCE [LARGE SCALE GENOMIC DNA]</scope>
    <source>
        <strain evidence="11 12">SJAQ100</strain>
    </source>
</reference>
<evidence type="ECO:0000313" key="12">
    <source>
        <dbReference type="Proteomes" id="UP000586093"/>
    </source>
</evidence>
<dbReference type="GO" id="GO:0042910">
    <property type="term" value="F:xenobiotic transmembrane transporter activity"/>
    <property type="evidence" value="ECO:0007669"/>
    <property type="project" value="TreeGrafter"/>
</dbReference>
<sequence>MDISRFFIDRPRFAAVLSIMVFLVGLIAIFRLPISEYPEVAPPQVVVRAQFPGANPRVIAQTVATPLEEAINGVENMLYMSSQATADGAMTLTVTFKIGTKPDEAETAVQNRVNRTLPRLPDVVRQIGVTTEKSSPNLTMVVHLVSPDDKYDALYLRNYATLNIRDELLRIPGMGSVQAFGSGDYAMRVWLDPDKLTARGLTAGDVTRAIREQNAQVAAGVVGAPPAPRGTEFQLSINTQGRLSSPEEFAEVIVRADTRDGSIVRVKDIGRVELSSNSYSLRSLLNNKEAAAIAIFQSPDANALALSEAVRQTMERLKADFPAGVDYSIVYDPTRFVQTSINKVVQTLIEAVLLVVLVVIVFLQTWRASIIPLLAVPVSVVGTFAVLLAMGFTINTLTLFGLVLAIGIVVDDAIVVVENVERNIEAGLSPREASIKAMREVSGPIIAIGLVLCAVFVPLAFVSGLSGQFYRQFAVTIAISTVISAFNSLTLSPALSAILLKGHDAPKDALTRGMDKVFGPFFAAFNRLFQRGSSRYSRQVGGLVRHKAAALVVYAIGLALTGFLFTRVPPGFVPAPDKQYLIGIAQLPDGASLDRTEAVIRRMSEIALKVPGIKDSVAFPGLSINGFAAQPNSGIVFFGLQDFEDRKTAETQLQAILGTVNGAIQQIQDAQMFVVPPPAVDGLGNAGGFRLELQDRDSVGEQALYAAVWGAIGRIYANPQSSIGLTYSNYQINVPQLFADVDRTKAKQLGVNLADVYETMQTYLGSLYVNDFNRFGKTYQVVVQADAPFRNKPEDIAALRVRNDRGDMVPLGAFVDVQPTFGPSAVSRYNGYYSADINGSPKPGFSSGQAQAEMEKLLKEALPRGVGYQWTELVYQEKIAGNTMVVIFPLCVLLVFLVLAAMYESWTLPIAILLIVPMCILSALTGVWLSRFWGQPGDFNLFTQIAFVVLVGLACKNAILIVEFAKELEEQGEKVLDAVIHACRMRLRPILMTSIAFIAGVVPLILGSGAGSEMRQAMGIAVFSGMIGVTIFGIYLTPVFYVLMRGRGRAMPVRAGHGHGHGPDTPIAGAHHD</sequence>
<feature type="transmembrane region" description="Helical" evidence="9">
    <location>
        <begin position="473"/>
        <end position="500"/>
    </location>
</feature>
<keyword evidence="5 9" id="KW-0997">Cell inner membrane</keyword>
<dbReference type="Gene3D" id="3.30.2090.10">
    <property type="entry name" value="Multidrug efflux transporter AcrB TolC docking domain, DN and DC subdomains"/>
    <property type="match status" value="2"/>
</dbReference>
<feature type="transmembrane region" description="Helical" evidence="9">
    <location>
        <begin position="441"/>
        <end position="461"/>
    </location>
</feature>
<evidence type="ECO:0000313" key="11">
    <source>
        <dbReference type="EMBL" id="MBB1163013.1"/>
    </source>
</evidence>
<evidence type="ECO:0000256" key="5">
    <source>
        <dbReference type="ARBA" id="ARBA00022519"/>
    </source>
</evidence>
<evidence type="ECO:0000256" key="8">
    <source>
        <dbReference type="ARBA" id="ARBA00023136"/>
    </source>
</evidence>
<dbReference type="Proteomes" id="UP000586093">
    <property type="component" value="Unassembled WGS sequence"/>
</dbReference>
<accession>A0A839HLB9</accession>
<evidence type="ECO:0000256" key="7">
    <source>
        <dbReference type="ARBA" id="ARBA00022989"/>
    </source>
</evidence>
<dbReference type="PRINTS" id="PR00702">
    <property type="entry name" value="ACRIFLAVINRP"/>
</dbReference>
<dbReference type="Gene3D" id="3.30.70.1320">
    <property type="entry name" value="Multidrug efflux transporter AcrB pore domain like"/>
    <property type="match status" value="1"/>
</dbReference>
<comment type="similarity">
    <text evidence="2 9">Belongs to the resistance-nodulation-cell division (RND) (TC 2.A.6) family.</text>
</comment>
<dbReference type="FunFam" id="1.20.1640.10:FF:000001">
    <property type="entry name" value="Efflux pump membrane transporter"/>
    <property type="match status" value="1"/>
</dbReference>
<feature type="region of interest" description="Disordered" evidence="10">
    <location>
        <begin position="1054"/>
        <end position="1073"/>
    </location>
</feature>
<feature type="transmembrane region" description="Helical" evidence="9">
    <location>
        <begin position="986"/>
        <end position="1006"/>
    </location>
</feature>
<keyword evidence="3 9" id="KW-0813">Transport</keyword>
<protein>
    <recommendedName>
        <fullName evidence="9">Efflux pump membrane transporter</fullName>
    </recommendedName>
</protein>
<dbReference type="AlphaFoldDB" id="A0A839HLB9"/>
<dbReference type="Pfam" id="PF00873">
    <property type="entry name" value="ACR_tran"/>
    <property type="match status" value="1"/>
</dbReference>
<feature type="transmembrane region" description="Helical" evidence="9">
    <location>
        <begin position="398"/>
        <end position="420"/>
    </location>
</feature>
<dbReference type="InterPro" id="IPR027463">
    <property type="entry name" value="AcrB_DN_DC_subdom"/>
</dbReference>
<dbReference type="GO" id="GO:0015562">
    <property type="term" value="F:efflux transmembrane transporter activity"/>
    <property type="evidence" value="ECO:0007669"/>
    <property type="project" value="InterPro"/>
</dbReference>
<dbReference type="Gene3D" id="3.30.70.1440">
    <property type="entry name" value="Multidrug efflux transporter AcrB pore domain"/>
    <property type="match status" value="1"/>
</dbReference>
<dbReference type="NCBIfam" id="TIGR00915">
    <property type="entry name" value="2A0602"/>
    <property type="match status" value="1"/>
</dbReference>
<name>A0A839HLB9_9BURK</name>
<evidence type="ECO:0000256" key="10">
    <source>
        <dbReference type="SAM" id="MobiDB-lite"/>
    </source>
</evidence>
<feature type="transmembrane region" description="Helical" evidence="9">
    <location>
        <begin position="1018"/>
        <end position="1044"/>
    </location>
</feature>
<dbReference type="SUPFAM" id="SSF82714">
    <property type="entry name" value="Multidrug efflux transporter AcrB TolC docking domain, DN and DC subdomains"/>
    <property type="match status" value="2"/>
</dbReference>
<dbReference type="Gene3D" id="3.30.70.1430">
    <property type="entry name" value="Multidrug efflux transporter AcrB pore domain"/>
    <property type="match status" value="2"/>
</dbReference>
<dbReference type="FunFam" id="3.30.70.1430:FF:000001">
    <property type="entry name" value="Efflux pump membrane transporter"/>
    <property type="match status" value="1"/>
</dbReference>
<evidence type="ECO:0000256" key="9">
    <source>
        <dbReference type="RuleBase" id="RU364070"/>
    </source>
</evidence>
<organism evidence="11 12">
    <name type="scientific">Aquariibacter albus</name>
    <dbReference type="NCBI Taxonomy" id="2759899"/>
    <lineage>
        <taxon>Bacteria</taxon>
        <taxon>Pseudomonadati</taxon>
        <taxon>Pseudomonadota</taxon>
        <taxon>Betaproteobacteria</taxon>
        <taxon>Burkholderiales</taxon>
        <taxon>Sphaerotilaceae</taxon>
        <taxon>Aquariibacter</taxon>
    </lineage>
</organism>
<dbReference type="NCBIfam" id="NF000282">
    <property type="entry name" value="RND_permease_1"/>
    <property type="match status" value="1"/>
</dbReference>
<comment type="subcellular location">
    <subcellularLocation>
        <location evidence="1 9">Cell inner membrane</location>
        <topology evidence="1 9">Multi-pass membrane protein</topology>
    </subcellularLocation>
</comment>
<proteinExistence type="inferred from homology"/>
<dbReference type="SUPFAM" id="SSF82866">
    <property type="entry name" value="Multidrug efflux transporter AcrB transmembrane domain"/>
    <property type="match status" value="2"/>
</dbReference>
<feature type="transmembrane region" description="Helical" evidence="9">
    <location>
        <begin position="370"/>
        <end position="392"/>
    </location>
</feature>
<dbReference type="PANTHER" id="PTHR32063:SF11">
    <property type="entry name" value="CATION OR DRUG EFFLUX SYSTEM PROTEIN"/>
    <property type="match status" value="1"/>
</dbReference>
<feature type="transmembrane region" description="Helical" evidence="9">
    <location>
        <begin position="548"/>
        <end position="566"/>
    </location>
</feature>
<evidence type="ECO:0000256" key="6">
    <source>
        <dbReference type="ARBA" id="ARBA00022692"/>
    </source>
</evidence>
<feature type="transmembrane region" description="Helical" evidence="9">
    <location>
        <begin position="12"/>
        <end position="34"/>
    </location>
</feature>
<feature type="transmembrane region" description="Helical" evidence="9">
    <location>
        <begin position="910"/>
        <end position="929"/>
    </location>
</feature>
<dbReference type="InterPro" id="IPR004764">
    <property type="entry name" value="MdtF-like"/>
</dbReference>
<feature type="transmembrane region" description="Helical" evidence="9">
    <location>
        <begin position="941"/>
        <end position="965"/>
    </location>
</feature>
<evidence type="ECO:0000256" key="1">
    <source>
        <dbReference type="ARBA" id="ARBA00004429"/>
    </source>
</evidence>
<evidence type="ECO:0000256" key="4">
    <source>
        <dbReference type="ARBA" id="ARBA00022475"/>
    </source>
</evidence>
<dbReference type="RefSeq" id="WP_182665538.1">
    <property type="nucleotide sequence ID" value="NZ_JACIVI010000006.1"/>
</dbReference>
<comment type="caution">
    <text evidence="11">The sequence shown here is derived from an EMBL/GenBank/DDBJ whole genome shotgun (WGS) entry which is preliminary data.</text>
</comment>
<keyword evidence="6 9" id="KW-0812">Transmembrane</keyword>
<dbReference type="GO" id="GO:0005886">
    <property type="term" value="C:plasma membrane"/>
    <property type="evidence" value="ECO:0007669"/>
    <property type="project" value="UniProtKB-SubCell"/>
</dbReference>
<dbReference type="Gene3D" id="1.20.1640.10">
    <property type="entry name" value="Multidrug efflux transporter AcrB transmembrane domain"/>
    <property type="match status" value="2"/>
</dbReference>
<dbReference type="EMBL" id="JACIVI010000006">
    <property type="protein sequence ID" value="MBB1163013.1"/>
    <property type="molecule type" value="Genomic_DNA"/>
</dbReference>
<keyword evidence="7 9" id="KW-1133">Transmembrane helix</keyword>
<evidence type="ECO:0000256" key="2">
    <source>
        <dbReference type="ARBA" id="ARBA00010942"/>
    </source>
</evidence>
<keyword evidence="12" id="KW-1185">Reference proteome</keyword>
<dbReference type="PANTHER" id="PTHR32063">
    <property type="match status" value="1"/>
</dbReference>
<gene>
    <name evidence="11" type="ORF">H4F90_13595</name>
</gene>
<dbReference type="InterPro" id="IPR001036">
    <property type="entry name" value="Acrflvin-R"/>
</dbReference>
<keyword evidence="8 9" id="KW-0472">Membrane</keyword>